<evidence type="ECO:0000313" key="1">
    <source>
        <dbReference type="EMBL" id="MPC62787.1"/>
    </source>
</evidence>
<dbReference type="AlphaFoldDB" id="A0A5B7H0B9"/>
<gene>
    <name evidence="1" type="ORF">E2C01_056877</name>
</gene>
<accession>A0A5B7H0B9</accession>
<keyword evidence="2" id="KW-1185">Reference proteome</keyword>
<organism evidence="1 2">
    <name type="scientific">Portunus trituberculatus</name>
    <name type="common">Swimming crab</name>
    <name type="synonym">Neptunus trituberculatus</name>
    <dbReference type="NCBI Taxonomy" id="210409"/>
    <lineage>
        <taxon>Eukaryota</taxon>
        <taxon>Metazoa</taxon>
        <taxon>Ecdysozoa</taxon>
        <taxon>Arthropoda</taxon>
        <taxon>Crustacea</taxon>
        <taxon>Multicrustacea</taxon>
        <taxon>Malacostraca</taxon>
        <taxon>Eumalacostraca</taxon>
        <taxon>Eucarida</taxon>
        <taxon>Decapoda</taxon>
        <taxon>Pleocyemata</taxon>
        <taxon>Brachyura</taxon>
        <taxon>Eubrachyura</taxon>
        <taxon>Portunoidea</taxon>
        <taxon>Portunidae</taxon>
        <taxon>Portuninae</taxon>
        <taxon>Portunus</taxon>
    </lineage>
</organism>
<dbReference type="EMBL" id="VSRR010020064">
    <property type="protein sequence ID" value="MPC62787.1"/>
    <property type="molecule type" value="Genomic_DNA"/>
</dbReference>
<proteinExistence type="predicted"/>
<comment type="caution">
    <text evidence="1">The sequence shown here is derived from an EMBL/GenBank/DDBJ whole genome shotgun (WGS) entry which is preliminary data.</text>
</comment>
<name>A0A5B7H0B9_PORTR</name>
<sequence length="138" mass="15606">MLENTNHFLCLLQYCKFLHPFHHHHHLHDPASTSTSTSTRKAARHFTSTNTIFNPSNCQQPHGKRPLSLSLATTSTNTHYYYSRSTTQQCLPPPSTTHHFSLSTTDTTIQYPHALSTTHSLPSTSLHYKNLSASLSMF</sequence>
<dbReference type="Proteomes" id="UP000324222">
    <property type="component" value="Unassembled WGS sequence"/>
</dbReference>
<protein>
    <submittedName>
        <fullName evidence="1">Uncharacterized protein</fullName>
    </submittedName>
</protein>
<reference evidence="1 2" key="1">
    <citation type="submission" date="2019-05" db="EMBL/GenBank/DDBJ databases">
        <title>Another draft genome of Portunus trituberculatus and its Hox gene families provides insights of decapod evolution.</title>
        <authorList>
            <person name="Jeong J.-H."/>
            <person name="Song I."/>
            <person name="Kim S."/>
            <person name="Choi T."/>
            <person name="Kim D."/>
            <person name="Ryu S."/>
            <person name="Kim W."/>
        </authorList>
    </citation>
    <scope>NUCLEOTIDE SEQUENCE [LARGE SCALE GENOMIC DNA]</scope>
    <source>
        <tissue evidence="1">Muscle</tissue>
    </source>
</reference>
<evidence type="ECO:0000313" key="2">
    <source>
        <dbReference type="Proteomes" id="UP000324222"/>
    </source>
</evidence>